<name>A0A223V3J8_9FLAO</name>
<comment type="catalytic activity">
    <reaction evidence="5">
        <text>Endohydrolysis of (1-&gt;4)-beta-D-xylosidic linkages in xylans.</text>
        <dbReference type="EC" id="3.2.1.8"/>
    </reaction>
</comment>
<keyword evidence="6" id="KW-0858">Xylan degradation</keyword>
<dbReference type="GO" id="GO:0045493">
    <property type="term" value="P:xylan catabolic process"/>
    <property type="evidence" value="ECO:0007669"/>
    <property type="project" value="UniProtKB-KW"/>
</dbReference>
<evidence type="ECO:0000313" key="7">
    <source>
        <dbReference type="Proteomes" id="UP000215244"/>
    </source>
</evidence>
<dbReference type="Gene3D" id="3.20.20.80">
    <property type="entry name" value="Glycosidases"/>
    <property type="match status" value="1"/>
</dbReference>
<keyword evidence="2 5" id="KW-0119">Carbohydrate metabolism</keyword>
<evidence type="ECO:0000313" key="6">
    <source>
        <dbReference type="EMBL" id="ASV29568.1"/>
    </source>
</evidence>
<dbReference type="EMBL" id="CP022957">
    <property type="protein sequence ID" value="ASV29568.1"/>
    <property type="molecule type" value="Genomic_DNA"/>
</dbReference>
<keyword evidence="7" id="KW-1185">Reference proteome</keyword>
<reference evidence="6 7" key="1">
    <citation type="submission" date="2017-08" db="EMBL/GenBank/DDBJ databases">
        <title>The complete genome sequence of Maribacter sp. B1, isolated from deep-sea sediment.</title>
        <authorList>
            <person name="Wu Y.-H."/>
            <person name="Cheng H."/>
            <person name="Xu X.-W."/>
        </authorList>
    </citation>
    <scope>NUCLEOTIDE SEQUENCE [LARGE SCALE GENOMIC DNA]</scope>
    <source>
        <strain evidence="6 7">B1</strain>
    </source>
</reference>
<dbReference type="SMART" id="SM00633">
    <property type="entry name" value="Glyco_10"/>
    <property type="match status" value="1"/>
</dbReference>
<gene>
    <name evidence="6" type="ORF">CJ263_04700</name>
</gene>
<dbReference type="GO" id="GO:0031176">
    <property type="term" value="F:endo-1,4-beta-xylanase activity"/>
    <property type="evidence" value="ECO:0007669"/>
    <property type="project" value="UniProtKB-EC"/>
</dbReference>
<dbReference type="OrthoDB" id="9809277at2"/>
<dbReference type="InterPro" id="IPR044846">
    <property type="entry name" value="GH10"/>
</dbReference>
<proteinExistence type="inferred from homology"/>
<dbReference type="EC" id="3.2.1.8" evidence="5"/>
<protein>
    <recommendedName>
        <fullName evidence="5">Beta-xylanase</fullName>
        <ecNumber evidence="5">3.2.1.8</ecNumber>
    </recommendedName>
</protein>
<comment type="similarity">
    <text evidence="5">Belongs to the glycosyl hydrolase 10 (cellulase F) family.</text>
</comment>
<sequence>MKVTLKHEQLVIRLGKSKKLRINRNPINVSLLIICNLIILSCSDAPKKSIPSTECLKDTFSKDFYIGVALNGRIIDQADSLSLNVVKKEFNSITAENIMKSMIIHPQRDSFNFEMADKFVALGEKYDMFIHGHTLIWHSQLSPWFSTIEDSLEFSTATEKHIKDLAQHFKGKVDSWDVVNEALNEDGTLRKSIFLEKMGEDYLTSVFKWTAEVDPKADLYYNDYNMTNPEKRQGAIRMVKKIKEQGGKVDGIGMQGHWHLNSPSLEEIEQSILDYSALGVKVAITELDVSVLPNPWDLEGAEISQNFENNEGMNPYSNGLPDSVQVQLANRYKDIFNIFLKHKDKISRVTFWGLSDGQSWLNGFPIRGRTNYPLLFDRDLKPKAAYDSIIALKKRFDQQPLAN</sequence>
<dbReference type="InterPro" id="IPR031158">
    <property type="entry name" value="GH10_AS"/>
</dbReference>
<accession>A0A223V3J8</accession>
<evidence type="ECO:0000256" key="2">
    <source>
        <dbReference type="ARBA" id="ARBA00023277"/>
    </source>
</evidence>
<evidence type="ECO:0000256" key="5">
    <source>
        <dbReference type="RuleBase" id="RU361174"/>
    </source>
</evidence>
<organism evidence="6 7">
    <name type="scientific">Maribacter cobaltidurans</name>
    <dbReference type="NCBI Taxonomy" id="1178778"/>
    <lineage>
        <taxon>Bacteria</taxon>
        <taxon>Pseudomonadati</taxon>
        <taxon>Bacteroidota</taxon>
        <taxon>Flavobacteriia</taxon>
        <taxon>Flavobacteriales</taxon>
        <taxon>Flavobacteriaceae</taxon>
        <taxon>Maribacter</taxon>
    </lineage>
</organism>
<dbReference type="PRINTS" id="PR00134">
    <property type="entry name" value="GLHYDRLASE10"/>
</dbReference>
<keyword evidence="4 5" id="KW-0624">Polysaccharide degradation</keyword>
<evidence type="ECO:0000256" key="4">
    <source>
        <dbReference type="ARBA" id="ARBA00023326"/>
    </source>
</evidence>
<evidence type="ECO:0000256" key="3">
    <source>
        <dbReference type="ARBA" id="ARBA00023295"/>
    </source>
</evidence>
<dbReference type="PANTHER" id="PTHR31490:SF90">
    <property type="entry name" value="ENDO-1,4-BETA-XYLANASE A"/>
    <property type="match status" value="1"/>
</dbReference>
<dbReference type="SUPFAM" id="SSF51445">
    <property type="entry name" value="(Trans)glycosidases"/>
    <property type="match status" value="1"/>
</dbReference>
<dbReference type="Proteomes" id="UP000215244">
    <property type="component" value="Chromosome"/>
</dbReference>
<keyword evidence="3 5" id="KW-0326">Glycosidase</keyword>
<dbReference type="KEGG" id="marb:CJ263_04700"/>
<dbReference type="PROSITE" id="PS00591">
    <property type="entry name" value="GH10_1"/>
    <property type="match status" value="1"/>
</dbReference>
<evidence type="ECO:0000256" key="1">
    <source>
        <dbReference type="ARBA" id="ARBA00022801"/>
    </source>
</evidence>
<dbReference type="AlphaFoldDB" id="A0A223V3J8"/>
<dbReference type="RefSeq" id="WP_094996194.1">
    <property type="nucleotide sequence ID" value="NZ_BMJL01000001.1"/>
</dbReference>
<dbReference type="PROSITE" id="PS51760">
    <property type="entry name" value="GH10_2"/>
    <property type="match status" value="1"/>
</dbReference>
<dbReference type="PANTHER" id="PTHR31490">
    <property type="entry name" value="GLYCOSYL HYDROLASE"/>
    <property type="match status" value="1"/>
</dbReference>
<dbReference type="InterPro" id="IPR001000">
    <property type="entry name" value="GH10_dom"/>
</dbReference>
<dbReference type="Pfam" id="PF00331">
    <property type="entry name" value="Glyco_hydro_10"/>
    <property type="match status" value="1"/>
</dbReference>
<keyword evidence="1 5" id="KW-0378">Hydrolase</keyword>
<dbReference type="InterPro" id="IPR017853">
    <property type="entry name" value="GH"/>
</dbReference>